<reference evidence="5 6" key="1">
    <citation type="submission" date="2013-08" db="EMBL/GenBank/DDBJ databases">
        <authorList>
            <person name="Durkin A.S."/>
            <person name="Haft D.R."/>
            <person name="McCorrison J."/>
            <person name="Torralba M."/>
            <person name="Gillis M."/>
            <person name="Haft D.H."/>
            <person name="Methe B."/>
            <person name="Sutton G."/>
            <person name="Nelson K.E."/>
        </authorList>
    </citation>
    <scope>NUCLEOTIDE SEQUENCE [LARGE SCALE GENOMIC DNA]</scope>
    <source>
        <strain evidence="4 6">ATCC 35536</strain>
        <strain evidence="3 5">VPI DR56BR1116</strain>
    </source>
</reference>
<name>U1F836_TRESO</name>
<dbReference type="Proteomes" id="UP000016412">
    <property type="component" value="Unassembled WGS sequence"/>
</dbReference>
<evidence type="ECO:0000313" key="5">
    <source>
        <dbReference type="Proteomes" id="UP000016412"/>
    </source>
</evidence>
<comment type="caution">
    <text evidence="3">The sequence shown here is derived from an EMBL/GenBank/DDBJ whole genome shotgun (WGS) entry which is preliminary data.</text>
</comment>
<organism evidence="3 5">
    <name type="scientific">Treponema socranskii subsp. socranskii VPI DR56BR1116 = ATCC 35536</name>
    <dbReference type="NCBI Taxonomy" id="1125725"/>
    <lineage>
        <taxon>Bacteria</taxon>
        <taxon>Pseudomonadati</taxon>
        <taxon>Spirochaetota</taxon>
        <taxon>Spirochaetia</taxon>
        <taxon>Spirochaetales</taxon>
        <taxon>Treponemataceae</taxon>
        <taxon>Treponema</taxon>
    </lineage>
</organism>
<dbReference type="RefSeq" id="WP_021330887.1">
    <property type="nucleotide sequence ID" value="NZ_AUZJ01000045.1"/>
</dbReference>
<evidence type="ECO:0000256" key="1">
    <source>
        <dbReference type="SAM" id="SignalP"/>
    </source>
</evidence>
<dbReference type="PATRIC" id="fig|1125725.3.peg.1887"/>
<dbReference type="STRING" id="1125725.HMPREF1325_0822"/>
<keyword evidence="6" id="KW-1185">Reference proteome</keyword>
<dbReference type="Pfam" id="PF13084">
    <property type="entry name" value="DUF3943"/>
    <property type="match status" value="1"/>
</dbReference>
<feature type="chain" id="PRO_5004610964" evidence="1">
    <location>
        <begin position="21"/>
        <end position="464"/>
    </location>
</feature>
<feature type="domain" description="DUF3943" evidence="2">
    <location>
        <begin position="86"/>
        <end position="164"/>
    </location>
</feature>
<gene>
    <name evidence="4" type="ORF">HMPREF0860_2006</name>
    <name evidence="3" type="ORF">HMPREF1325_0822</name>
</gene>
<accession>U1F836</accession>
<feature type="signal peptide" evidence="1">
    <location>
        <begin position="1"/>
        <end position="20"/>
    </location>
</feature>
<dbReference type="AlphaFoldDB" id="U1F836"/>
<evidence type="ECO:0000313" key="3">
    <source>
        <dbReference type="EMBL" id="ERF60187.1"/>
    </source>
</evidence>
<dbReference type="OrthoDB" id="9808630at2"/>
<dbReference type="Proteomes" id="UP000016646">
    <property type="component" value="Unassembled WGS sequence"/>
</dbReference>
<keyword evidence="1" id="KW-0732">Signal</keyword>
<evidence type="ECO:0000313" key="4">
    <source>
        <dbReference type="EMBL" id="ERK01291.1"/>
    </source>
</evidence>
<protein>
    <submittedName>
        <fullName evidence="3">PF13084 domain protein</fullName>
    </submittedName>
</protein>
<dbReference type="EMBL" id="AUZJ01000045">
    <property type="protein sequence ID" value="ERF60187.1"/>
    <property type="molecule type" value="Genomic_DNA"/>
</dbReference>
<evidence type="ECO:0000259" key="2">
    <source>
        <dbReference type="Pfam" id="PF13084"/>
    </source>
</evidence>
<dbReference type="eggNOG" id="ENOG502Z807">
    <property type="taxonomic scope" value="Bacteria"/>
</dbReference>
<evidence type="ECO:0000313" key="6">
    <source>
        <dbReference type="Proteomes" id="UP000016646"/>
    </source>
</evidence>
<dbReference type="EMBL" id="AVQI01000059">
    <property type="protein sequence ID" value="ERK01291.1"/>
    <property type="molecule type" value="Genomic_DNA"/>
</dbReference>
<sequence length="464" mass="51764">MKFVCVFLLLFCILSVPCRTEEGKADIETENSVVFSKPGLRGFFIASTEILGVNFAVNAFDSIVLNADFAKTNPSFMWKHLSSGEWEFDQSSFAVNQFAHPYAGSLYFNAGRANGFNFYQSFLFSAGGSLFWELFMETSLPSINDMIVTPFAGALYGEMLHRLFLSTKGRLKPLTWFISPQDAFNRFVTGTKAPEVSGGVESLELFFGVDLFSNFIKFSDTYDNAGGIDVPVFASGIKAVYGDPYAHKTEAPLDQFTLDLSIAGFIDSYCLRVFANGLLYSIPILAEGRSKSTFGVEAVYNVIFASDTHYATAAGGAGIKQLIASVDEKWSFKWEAFAGWDIINATENNYYMKQITNYKKDSKRTYDYYTGAYARLGITIENRRFGTFQASANGDFLFKLPDGKSGYGGALFVQYADIRYEHALWKNFSIGGADFIYHKWNLYGDVPHVEFISNNVRLYGKAAL</sequence>
<dbReference type="InterPro" id="IPR025079">
    <property type="entry name" value="DUF3943"/>
</dbReference>
<proteinExistence type="predicted"/>